<organism evidence="5">
    <name type="scientific">marine metagenome</name>
    <dbReference type="NCBI Taxonomy" id="408172"/>
    <lineage>
        <taxon>unclassified sequences</taxon>
        <taxon>metagenomes</taxon>
        <taxon>ecological metagenomes</taxon>
    </lineage>
</organism>
<dbReference type="GO" id="GO:0004497">
    <property type="term" value="F:monooxygenase activity"/>
    <property type="evidence" value="ECO:0007669"/>
    <property type="project" value="UniProtKB-KW"/>
</dbReference>
<evidence type="ECO:0000256" key="3">
    <source>
        <dbReference type="ARBA" id="ARBA00023033"/>
    </source>
</evidence>
<dbReference type="Pfam" id="PF00296">
    <property type="entry name" value="Bac_luciferase"/>
    <property type="match status" value="1"/>
</dbReference>
<keyword evidence="1" id="KW-0285">Flavoprotein</keyword>
<keyword evidence="2" id="KW-0560">Oxidoreductase</keyword>
<sequence>MPYQKPHPPIAVAGVSPKSDTLLLAGQRGYIPMSINVVPFNILESHWEAVEEGAKTSNNIADRTKWRIARDVFVAETDEEAIEYAREGILKRDYEKYFFQNLKQNKMFDLIKNNSQMLDSDVTIDYLIENVWIVGSVETVTEKLENLFNQVGGFGVLLVMGHEWIPEQKWTSCMRLLADEVVPALKKK</sequence>
<dbReference type="GO" id="GO:0016705">
    <property type="term" value="F:oxidoreductase activity, acting on paired donors, with incorporation or reduction of molecular oxygen"/>
    <property type="evidence" value="ECO:0007669"/>
    <property type="project" value="InterPro"/>
</dbReference>
<evidence type="ECO:0000313" key="5">
    <source>
        <dbReference type="EMBL" id="SVC06487.1"/>
    </source>
</evidence>
<dbReference type="AlphaFoldDB" id="A0A382J538"/>
<dbReference type="SUPFAM" id="SSF51679">
    <property type="entry name" value="Bacterial luciferase-like"/>
    <property type="match status" value="1"/>
</dbReference>
<gene>
    <name evidence="5" type="ORF">METZ01_LOCUS259341</name>
</gene>
<feature type="domain" description="Luciferase-like" evidence="4">
    <location>
        <begin position="4"/>
        <end position="148"/>
    </location>
</feature>
<dbReference type="PANTHER" id="PTHR30137">
    <property type="entry name" value="LUCIFERASE-LIKE MONOOXYGENASE"/>
    <property type="match status" value="1"/>
</dbReference>
<reference evidence="5" key="1">
    <citation type="submission" date="2018-05" db="EMBL/GenBank/DDBJ databases">
        <authorList>
            <person name="Lanie J.A."/>
            <person name="Ng W.-L."/>
            <person name="Kazmierczak K.M."/>
            <person name="Andrzejewski T.M."/>
            <person name="Davidsen T.M."/>
            <person name="Wayne K.J."/>
            <person name="Tettelin H."/>
            <person name="Glass J.I."/>
            <person name="Rusch D."/>
            <person name="Podicherti R."/>
            <person name="Tsui H.-C.T."/>
            <person name="Winkler M.E."/>
        </authorList>
    </citation>
    <scope>NUCLEOTIDE SEQUENCE</scope>
</reference>
<protein>
    <recommendedName>
        <fullName evidence="4">Luciferase-like domain-containing protein</fullName>
    </recommendedName>
</protein>
<dbReference type="GO" id="GO:0005829">
    <property type="term" value="C:cytosol"/>
    <property type="evidence" value="ECO:0007669"/>
    <property type="project" value="TreeGrafter"/>
</dbReference>
<evidence type="ECO:0000259" key="4">
    <source>
        <dbReference type="Pfam" id="PF00296"/>
    </source>
</evidence>
<dbReference type="InterPro" id="IPR050766">
    <property type="entry name" value="Bact_Lucif_Oxidored"/>
</dbReference>
<dbReference type="InterPro" id="IPR011251">
    <property type="entry name" value="Luciferase-like_dom"/>
</dbReference>
<dbReference type="PANTHER" id="PTHR30137:SF16">
    <property type="entry name" value="BLL0895 PROTEIN"/>
    <property type="match status" value="1"/>
</dbReference>
<feature type="non-terminal residue" evidence="5">
    <location>
        <position position="188"/>
    </location>
</feature>
<keyword evidence="3" id="KW-0503">Monooxygenase</keyword>
<name>A0A382J538_9ZZZZ</name>
<evidence type="ECO:0000256" key="1">
    <source>
        <dbReference type="ARBA" id="ARBA00022630"/>
    </source>
</evidence>
<dbReference type="EMBL" id="UINC01071524">
    <property type="protein sequence ID" value="SVC06487.1"/>
    <property type="molecule type" value="Genomic_DNA"/>
</dbReference>
<dbReference type="Gene3D" id="3.20.20.30">
    <property type="entry name" value="Luciferase-like domain"/>
    <property type="match status" value="1"/>
</dbReference>
<evidence type="ECO:0000256" key="2">
    <source>
        <dbReference type="ARBA" id="ARBA00023002"/>
    </source>
</evidence>
<accession>A0A382J538</accession>
<dbReference type="InterPro" id="IPR036661">
    <property type="entry name" value="Luciferase-like_sf"/>
</dbReference>
<proteinExistence type="predicted"/>